<dbReference type="Proteomes" id="UP001058533">
    <property type="component" value="Chromosome"/>
</dbReference>
<dbReference type="SUPFAM" id="SSF50630">
    <property type="entry name" value="Acid proteases"/>
    <property type="match status" value="1"/>
</dbReference>
<dbReference type="RefSeq" id="WP_256507711.1">
    <property type="nucleotide sequence ID" value="NZ_CP101740.1"/>
</dbReference>
<dbReference type="GO" id="GO:0006508">
    <property type="term" value="P:proteolysis"/>
    <property type="evidence" value="ECO:0007669"/>
    <property type="project" value="UniProtKB-KW"/>
</dbReference>
<keyword evidence="3" id="KW-1185">Reference proteome</keyword>
<dbReference type="Pfam" id="PF13650">
    <property type="entry name" value="Asp_protease_2"/>
    <property type="match status" value="1"/>
</dbReference>
<feature type="signal peptide" evidence="1">
    <location>
        <begin position="1"/>
        <end position="20"/>
    </location>
</feature>
<dbReference type="EMBL" id="CP101740">
    <property type="protein sequence ID" value="UUL83876.1"/>
    <property type="molecule type" value="Genomic_DNA"/>
</dbReference>
<dbReference type="InterPro" id="IPR001969">
    <property type="entry name" value="Aspartic_peptidase_AS"/>
</dbReference>
<keyword evidence="2" id="KW-0645">Protease</keyword>
<accession>A0ABY5LDA3</accession>
<dbReference type="PROSITE" id="PS00141">
    <property type="entry name" value="ASP_PROTEASE"/>
    <property type="match status" value="1"/>
</dbReference>
<evidence type="ECO:0000313" key="2">
    <source>
        <dbReference type="EMBL" id="UUL83876.1"/>
    </source>
</evidence>
<dbReference type="SUPFAM" id="SSF50156">
    <property type="entry name" value="PDZ domain-like"/>
    <property type="match status" value="1"/>
</dbReference>
<dbReference type="Gene3D" id="2.30.42.10">
    <property type="match status" value="1"/>
</dbReference>
<evidence type="ECO:0000256" key="1">
    <source>
        <dbReference type="SAM" id="SignalP"/>
    </source>
</evidence>
<keyword evidence="2" id="KW-0378">Hydrolase</keyword>
<dbReference type="GO" id="GO:0008233">
    <property type="term" value="F:peptidase activity"/>
    <property type="evidence" value="ECO:0007669"/>
    <property type="project" value="UniProtKB-KW"/>
</dbReference>
<feature type="chain" id="PRO_5046447130" evidence="1">
    <location>
        <begin position="21"/>
        <end position="403"/>
    </location>
</feature>
<dbReference type="InterPro" id="IPR021109">
    <property type="entry name" value="Peptidase_aspartic_dom_sf"/>
</dbReference>
<proteinExistence type="predicted"/>
<organism evidence="2 3">
    <name type="scientific">Sphingomonas qomolangmaensis</name>
    <dbReference type="NCBI Taxonomy" id="2918765"/>
    <lineage>
        <taxon>Bacteria</taxon>
        <taxon>Pseudomonadati</taxon>
        <taxon>Pseudomonadota</taxon>
        <taxon>Alphaproteobacteria</taxon>
        <taxon>Sphingomonadales</taxon>
        <taxon>Sphingomonadaceae</taxon>
        <taxon>Sphingomonas</taxon>
    </lineage>
</organism>
<name>A0ABY5LDA3_9SPHN</name>
<reference evidence="2" key="1">
    <citation type="submission" date="2022-07" db="EMBL/GenBank/DDBJ databases">
        <title>Sphingomonas sp. nov., a novel bacterium isolated from the north slope of the Mount Everest.</title>
        <authorList>
            <person name="Cui X."/>
            <person name="Liu Y."/>
        </authorList>
    </citation>
    <scope>NUCLEOTIDE SEQUENCE</scope>
    <source>
        <strain evidence="2">S5-59</strain>
    </source>
</reference>
<sequence length="403" mass="41839">MHHPWLASLPLLFAASAAPAQSLPAMLPTPVAGVSLTADSEARWVDFTLTPGNQLRFTMLVNGSPAAAILDTGVSFSVASQRFVSAARLEVARAPAVRAEAIGGAVPISWVATRTLGFGGLQRSGGRFAVVDLKAVATGSAEPVEILVGSDILSCCALDIDFDASRFRLLPSGRLPFQGATAPLSVGPRSKVFISEVTIGDKTLRPLIVDTGDGSSLTLSRAAWALSGANPQAVTTAVAFGLGGQIETELAILPSARLGTQPLSNVEVRIEGKGGFSDLTRTSGRIGSGLLQRYRVLLDPRAGRMVTAPGKAVDQQPVRSTSGLLIGYDNGRLRVLHVMRGGPAAATGWRAGDQICTVDGAPIPPINAGGSVDTGWSAGTPGRTVELGLCNGTQRRLTLRQFY</sequence>
<protein>
    <submittedName>
        <fullName evidence="2">Aspartyl protease family protein</fullName>
    </submittedName>
</protein>
<gene>
    <name evidence="2" type="ORF">NMP03_06690</name>
</gene>
<dbReference type="InterPro" id="IPR036034">
    <property type="entry name" value="PDZ_sf"/>
</dbReference>
<keyword evidence="1" id="KW-0732">Signal</keyword>
<evidence type="ECO:0000313" key="3">
    <source>
        <dbReference type="Proteomes" id="UP001058533"/>
    </source>
</evidence>
<dbReference type="Gene3D" id="2.40.70.10">
    <property type="entry name" value="Acid Proteases"/>
    <property type="match status" value="2"/>
</dbReference>